<dbReference type="GO" id="GO:0070043">
    <property type="term" value="F:rRNA (guanine-N7-)-methyltransferase activity"/>
    <property type="evidence" value="ECO:0007669"/>
    <property type="project" value="UniProtKB-UniRule"/>
</dbReference>
<dbReference type="AlphaFoldDB" id="A0A9D2MVQ8"/>
<comment type="subcellular location">
    <subcellularLocation>
        <location evidence="6">Cytoplasm</location>
    </subcellularLocation>
</comment>
<evidence type="ECO:0000256" key="4">
    <source>
        <dbReference type="ARBA" id="ARBA00022679"/>
    </source>
</evidence>
<dbReference type="Gene3D" id="3.40.50.150">
    <property type="entry name" value="Vaccinia Virus protein VP39"/>
    <property type="match status" value="1"/>
</dbReference>
<feature type="binding site" evidence="6">
    <location>
        <position position="79"/>
    </location>
    <ligand>
        <name>S-adenosyl-L-methionine</name>
        <dbReference type="ChEBI" id="CHEBI:59789"/>
    </ligand>
</feature>
<comment type="caution">
    <text evidence="7">The sequence shown here is derived from an EMBL/GenBank/DDBJ whole genome shotgun (WGS) entry which is preliminary data.</text>
</comment>
<feature type="binding site" evidence="6">
    <location>
        <begin position="129"/>
        <end position="130"/>
    </location>
    <ligand>
        <name>S-adenosyl-L-methionine</name>
        <dbReference type="ChEBI" id="CHEBI:59789"/>
    </ligand>
</feature>
<dbReference type="PIRSF" id="PIRSF003078">
    <property type="entry name" value="GidB"/>
    <property type="match status" value="1"/>
</dbReference>
<accession>A0A9D2MVQ8</accession>
<evidence type="ECO:0000256" key="5">
    <source>
        <dbReference type="ARBA" id="ARBA00022691"/>
    </source>
</evidence>
<organism evidence="7 8">
    <name type="scientific">Candidatus Acutalibacter pullicola</name>
    <dbReference type="NCBI Taxonomy" id="2838417"/>
    <lineage>
        <taxon>Bacteria</taxon>
        <taxon>Bacillati</taxon>
        <taxon>Bacillota</taxon>
        <taxon>Clostridia</taxon>
        <taxon>Eubacteriales</taxon>
        <taxon>Acutalibacteraceae</taxon>
        <taxon>Acutalibacter</taxon>
    </lineage>
</organism>
<dbReference type="HAMAP" id="MF_00074">
    <property type="entry name" value="16SrRNA_methyltr_G"/>
    <property type="match status" value="1"/>
</dbReference>
<dbReference type="FunFam" id="3.40.50.150:FF:000041">
    <property type="entry name" value="Ribosomal RNA small subunit methyltransferase G"/>
    <property type="match status" value="1"/>
</dbReference>
<evidence type="ECO:0000313" key="8">
    <source>
        <dbReference type="Proteomes" id="UP000826793"/>
    </source>
</evidence>
<dbReference type="InterPro" id="IPR003682">
    <property type="entry name" value="rRNA_ssu_MeTfrase_G"/>
</dbReference>
<dbReference type="EMBL" id="DWXG01000053">
    <property type="protein sequence ID" value="HJB98314.1"/>
    <property type="molecule type" value="Genomic_DNA"/>
</dbReference>
<dbReference type="EC" id="2.1.1.-" evidence="6"/>
<gene>
    <name evidence="6 7" type="primary">rsmG</name>
    <name evidence="7" type="ORF">H9710_07015</name>
</gene>
<keyword evidence="5 6" id="KW-0949">S-adenosyl-L-methionine</keyword>
<dbReference type="SUPFAM" id="SSF53335">
    <property type="entry name" value="S-adenosyl-L-methionine-dependent methyltransferases"/>
    <property type="match status" value="1"/>
</dbReference>
<sequence>MKDIRELLIQQAQTLGWKVTPRQAEQFQLYMELLLEWNEKMNLTSITEPEQVVEKHFLDSMTLLAWGKLKEKARVIDVGSGAGFPGIPLKIMRPDIDLTLLDGTQKRLNFLGEVCKALHISATRVHKRAEEAGLDKTMRERFDLATARAVAGLPVLAEYCLPLVKMKGMFLAMKGPGAQEELAEAQNALEILGSGEPQVLSLTLPGGEERNLILCQKLRFTPKGYPRHGGTIAKHPL</sequence>
<comment type="similarity">
    <text evidence="6">Belongs to the methyltransferase superfamily. RNA methyltransferase RsmG family.</text>
</comment>
<dbReference type="PANTHER" id="PTHR31760">
    <property type="entry name" value="S-ADENOSYL-L-METHIONINE-DEPENDENT METHYLTRANSFERASES SUPERFAMILY PROTEIN"/>
    <property type="match status" value="1"/>
</dbReference>
<dbReference type="NCBIfam" id="TIGR00138">
    <property type="entry name" value="rsmG_gidB"/>
    <property type="match status" value="1"/>
</dbReference>
<feature type="binding site" evidence="6">
    <location>
        <begin position="102"/>
        <end position="104"/>
    </location>
    <ligand>
        <name>S-adenosyl-L-methionine</name>
        <dbReference type="ChEBI" id="CHEBI:59789"/>
    </ligand>
</feature>
<name>A0A9D2MVQ8_9FIRM</name>
<evidence type="ECO:0000256" key="2">
    <source>
        <dbReference type="ARBA" id="ARBA00022552"/>
    </source>
</evidence>
<feature type="binding site" evidence="6">
    <location>
        <position position="84"/>
    </location>
    <ligand>
        <name>S-adenosyl-L-methionine</name>
        <dbReference type="ChEBI" id="CHEBI:59789"/>
    </ligand>
</feature>
<evidence type="ECO:0000313" key="7">
    <source>
        <dbReference type="EMBL" id="HJB98314.1"/>
    </source>
</evidence>
<feature type="binding site" evidence="6">
    <location>
        <position position="148"/>
    </location>
    <ligand>
        <name>S-adenosyl-L-methionine</name>
        <dbReference type="ChEBI" id="CHEBI:59789"/>
    </ligand>
</feature>
<protein>
    <recommendedName>
        <fullName evidence="6">Ribosomal RNA small subunit methyltransferase G</fullName>
        <ecNumber evidence="6">2.1.1.-</ecNumber>
    </recommendedName>
    <alternativeName>
        <fullName evidence="6">16S rRNA 7-methylguanosine methyltransferase</fullName>
        <shortName evidence="6">16S rRNA m7G methyltransferase</shortName>
    </alternativeName>
</protein>
<dbReference type="GO" id="GO:0005829">
    <property type="term" value="C:cytosol"/>
    <property type="evidence" value="ECO:0007669"/>
    <property type="project" value="TreeGrafter"/>
</dbReference>
<dbReference type="InterPro" id="IPR029063">
    <property type="entry name" value="SAM-dependent_MTases_sf"/>
</dbReference>
<evidence type="ECO:0000256" key="6">
    <source>
        <dbReference type="HAMAP-Rule" id="MF_00074"/>
    </source>
</evidence>
<keyword evidence="3 6" id="KW-0489">Methyltransferase</keyword>
<comment type="function">
    <text evidence="6">Specifically methylates the N7 position of a guanine in 16S rRNA.</text>
</comment>
<evidence type="ECO:0000256" key="1">
    <source>
        <dbReference type="ARBA" id="ARBA00022490"/>
    </source>
</evidence>
<dbReference type="Pfam" id="PF02527">
    <property type="entry name" value="GidB"/>
    <property type="match status" value="1"/>
</dbReference>
<reference evidence="7" key="2">
    <citation type="submission" date="2021-04" db="EMBL/GenBank/DDBJ databases">
        <authorList>
            <person name="Gilroy R."/>
        </authorList>
    </citation>
    <scope>NUCLEOTIDE SEQUENCE</scope>
    <source>
        <strain evidence="7">CHK185-1770</strain>
    </source>
</reference>
<evidence type="ECO:0000256" key="3">
    <source>
        <dbReference type="ARBA" id="ARBA00022603"/>
    </source>
</evidence>
<proteinExistence type="inferred from homology"/>
<keyword evidence="1 6" id="KW-0963">Cytoplasm</keyword>
<keyword evidence="2 6" id="KW-0698">rRNA processing</keyword>
<reference evidence="7" key="1">
    <citation type="journal article" date="2021" name="PeerJ">
        <title>Extensive microbial diversity within the chicken gut microbiome revealed by metagenomics and culture.</title>
        <authorList>
            <person name="Gilroy R."/>
            <person name="Ravi A."/>
            <person name="Getino M."/>
            <person name="Pursley I."/>
            <person name="Horton D.L."/>
            <person name="Alikhan N.F."/>
            <person name="Baker D."/>
            <person name="Gharbi K."/>
            <person name="Hall N."/>
            <person name="Watson M."/>
            <person name="Adriaenssens E.M."/>
            <person name="Foster-Nyarko E."/>
            <person name="Jarju S."/>
            <person name="Secka A."/>
            <person name="Antonio M."/>
            <person name="Oren A."/>
            <person name="Chaudhuri R.R."/>
            <person name="La Ragione R."/>
            <person name="Hildebrand F."/>
            <person name="Pallen M.J."/>
        </authorList>
    </citation>
    <scope>NUCLEOTIDE SEQUENCE</scope>
    <source>
        <strain evidence="7">CHK185-1770</strain>
    </source>
</reference>
<keyword evidence="4 6" id="KW-0808">Transferase</keyword>
<dbReference type="Proteomes" id="UP000826793">
    <property type="component" value="Unassembled WGS sequence"/>
</dbReference>
<dbReference type="PANTHER" id="PTHR31760:SF0">
    <property type="entry name" value="S-ADENOSYL-L-METHIONINE-DEPENDENT METHYLTRANSFERASES SUPERFAMILY PROTEIN"/>
    <property type="match status" value="1"/>
</dbReference>